<dbReference type="Proteomes" id="UP000265520">
    <property type="component" value="Unassembled WGS sequence"/>
</dbReference>
<proteinExistence type="predicted"/>
<evidence type="ECO:0000313" key="2">
    <source>
        <dbReference type="EMBL" id="MCI84882.1"/>
    </source>
</evidence>
<keyword evidence="3" id="KW-1185">Reference proteome</keyword>
<organism evidence="2 3">
    <name type="scientific">Trifolium medium</name>
    <dbReference type="NCBI Taxonomy" id="97028"/>
    <lineage>
        <taxon>Eukaryota</taxon>
        <taxon>Viridiplantae</taxon>
        <taxon>Streptophyta</taxon>
        <taxon>Embryophyta</taxon>
        <taxon>Tracheophyta</taxon>
        <taxon>Spermatophyta</taxon>
        <taxon>Magnoliopsida</taxon>
        <taxon>eudicotyledons</taxon>
        <taxon>Gunneridae</taxon>
        <taxon>Pentapetalae</taxon>
        <taxon>rosids</taxon>
        <taxon>fabids</taxon>
        <taxon>Fabales</taxon>
        <taxon>Fabaceae</taxon>
        <taxon>Papilionoideae</taxon>
        <taxon>50 kb inversion clade</taxon>
        <taxon>NPAAA clade</taxon>
        <taxon>Hologalegina</taxon>
        <taxon>IRL clade</taxon>
        <taxon>Trifolieae</taxon>
        <taxon>Trifolium</taxon>
    </lineage>
</organism>
<comment type="caution">
    <text evidence="2">The sequence shown here is derived from an EMBL/GenBank/DDBJ whole genome shotgun (WGS) entry which is preliminary data.</text>
</comment>
<sequence>PIVISSLLTPLEEEELLKEVDTVNDGLGWDLDGVIPIYCLHTPKKDEDLNPVVNPQKSPTPTLEALVK</sequence>
<dbReference type="AlphaFoldDB" id="A0A392VBR6"/>
<reference evidence="2 3" key="1">
    <citation type="journal article" date="2018" name="Front. Plant Sci.">
        <title>Red Clover (Trifolium pratense) and Zigzag Clover (T. medium) - A Picture of Genomic Similarities and Differences.</title>
        <authorList>
            <person name="Dluhosova J."/>
            <person name="Istvanek J."/>
            <person name="Nedelnik J."/>
            <person name="Repkova J."/>
        </authorList>
    </citation>
    <scope>NUCLEOTIDE SEQUENCE [LARGE SCALE GENOMIC DNA]</scope>
    <source>
        <strain evidence="3">cv. 10/8</strain>
        <tissue evidence="2">Leaf</tissue>
    </source>
</reference>
<feature type="non-terminal residue" evidence="2">
    <location>
        <position position="1"/>
    </location>
</feature>
<accession>A0A392VBR6</accession>
<name>A0A392VBR6_9FABA</name>
<evidence type="ECO:0000313" key="3">
    <source>
        <dbReference type="Proteomes" id="UP000265520"/>
    </source>
</evidence>
<evidence type="ECO:0000256" key="1">
    <source>
        <dbReference type="SAM" id="MobiDB-lite"/>
    </source>
</evidence>
<protein>
    <submittedName>
        <fullName evidence="2">Uncharacterized protein</fullName>
    </submittedName>
</protein>
<dbReference type="EMBL" id="LXQA011101305">
    <property type="protein sequence ID" value="MCI84882.1"/>
    <property type="molecule type" value="Genomic_DNA"/>
</dbReference>
<feature type="non-terminal residue" evidence="2">
    <location>
        <position position="68"/>
    </location>
</feature>
<feature type="region of interest" description="Disordered" evidence="1">
    <location>
        <begin position="48"/>
        <end position="68"/>
    </location>
</feature>